<evidence type="ECO:0000256" key="3">
    <source>
        <dbReference type="ARBA" id="ARBA00022547"/>
    </source>
</evidence>
<sequence>YQKLQKERKVTRKKKTFFFFISPSPRLFHASQQCPAPVPRLPETGGKVRHGIIPEEFFQYLYPVTGVTGPYVLGLGLMTMLLSKEYYIINSETMSALGTLAVIVYVIKKYGHKVTEFIDESNDKEQWRVDGRKCIFDAKRNNVAMILESNMRERQLMVFNEVKRRLDYHVELEKLKRHLEQEHLIKWVESNVIKSITPQQEKESISSCIMQLKSLAQRSRAAV</sequence>
<keyword evidence="2 10" id="KW-0813">Transport</keyword>
<keyword evidence="11" id="KW-1133">Transmembrane helix</keyword>
<protein>
    <recommendedName>
        <fullName evidence="10">ATP synthase subunit b</fullName>
    </recommendedName>
</protein>
<evidence type="ECO:0000256" key="5">
    <source>
        <dbReference type="ARBA" id="ARBA00022792"/>
    </source>
</evidence>
<organism evidence="12 13">
    <name type="scientific">Eptatretus burgeri</name>
    <name type="common">Inshore hagfish</name>
    <dbReference type="NCBI Taxonomy" id="7764"/>
    <lineage>
        <taxon>Eukaryota</taxon>
        <taxon>Metazoa</taxon>
        <taxon>Chordata</taxon>
        <taxon>Craniata</taxon>
        <taxon>Vertebrata</taxon>
        <taxon>Cyclostomata</taxon>
        <taxon>Myxini</taxon>
        <taxon>Myxiniformes</taxon>
        <taxon>Myxinidae</taxon>
        <taxon>Eptatretinae</taxon>
        <taxon>Eptatretus</taxon>
    </lineage>
</organism>
<reference evidence="12" key="1">
    <citation type="submission" date="2025-08" db="UniProtKB">
        <authorList>
            <consortium name="Ensembl"/>
        </authorList>
    </citation>
    <scope>IDENTIFICATION</scope>
</reference>
<evidence type="ECO:0000256" key="1">
    <source>
        <dbReference type="ARBA" id="ARBA00007479"/>
    </source>
</evidence>
<keyword evidence="7 10" id="KW-0496">Mitochondrion</keyword>
<evidence type="ECO:0000256" key="4">
    <source>
        <dbReference type="ARBA" id="ARBA00022781"/>
    </source>
</evidence>
<dbReference type="InterPro" id="IPR013837">
    <property type="entry name" value="ATP_synth_F0_suB"/>
</dbReference>
<dbReference type="Ensembl" id="ENSEBUT00000026928.1">
    <property type="protein sequence ID" value="ENSEBUP00000026352.1"/>
    <property type="gene ID" value="ENSEBUG00000016234.1"/>
</dbReference>
<dbReference type="Proteomes" id="UP000694388">
    <property type="component" value="Unplaced"/>
</dbReference>
<reference evidence="12" key="2">
    <citation type="submission" date="2025-09" db="UniProtKB">
        <authorList>
            <consortium name="Ensembl"/>
        </authorList>
    </citation>
    <scope>IDENTIFICATION</scope>
</reference>
<keyword evidence="5 10" id="KW-0999">Mitochondrion inner membrane</keyword>
<dbReference type="GO" id="GO:0046933">
    <property type="term" value="F:proton-transporting ATP synthase activity, rotational mechanism"/>
    <property type="evidence" value="ECO:0007669"/>
    <property type="project" value="TreeGrafter"/>
</dbReference>
<evidence type="ECO:0000256" key="7">
    <source>
        <dbReference type="ARBA" id="ARBA00023128"/>
    </source>
</evidence>
<comment type="similarity">
    <text evidence="1 10">Belongs to the eukaryotic ATPase B chain family.</text>
</comment>
<accession>A0A8C4R9I2</accession>
<comment type="subunit">
    <text evidence="10">F-type ATPases have 2 components, CF(1) - the catalytic core - and CF(0) - the membrane proton channel. CF(1) and CF(0) have multiple subunits.</text>
</comment>
<comment type="subcellular location">
    <subcellularLocation>
        <location evidence="10">Mitochondrion</location>
    </subcellularLocation>
    <subcellularLocation>
        <location evidence="10">Mitochondrion inner membrane</location>
    </subcellularLocation>
</comment>
<evidence type="ECO:0000313" key="13">
    <source>
        <dbReference type="Proteomes" id="UP000694388"/>
    </source>
</evidence>
<proteinExistence type="inferred from homology"/>
<dbReference type="PANTHER" id="PTHR12733">
    <property type="entry name" value="MITOCHONDRIAL ATP SYNTHASE B CHAIN"/>
    <property type="match status" value="1"/>
</dbReference>
<dbReference type="GO" id="GO:0005743">
    <property type="term" value="C:mitochondrial inner membrane"/>
    <property type="evidence" value="ECO:0007669"/>
    <property type="project" value="UniProtKB-SubCell"/>
</dbReference>
<dbReference type="GO" id="GO:0045259">
    <property type="term" value="C:proton-transporting ATP synthase complex"/>
    <property type="evidence" value="ECO:0007669"/>
    <property type="project" value="UniProtKB-KW"/>
</dbReference>
<keyword evidence="3 10" id="KW-0138">CF(0)</keyword>
<dbReference type="Pfam" id="PF05405">
    <property type="entry name" value="Mt_ATP-synt_B"/>
    <property type="match status" value="1"/>
</dbReference>
<dbReference type="GeneTree" id="ENSGT00390000001958"/>
<feature type="transmembrane region" description="Helical" evidence="11">
    <location>
        <begin position="87"/>
        <end position="107"/>
    </location>
</feature>
<keyword evidence="4 10" id="KW-0375">Hydrogen ion transport</keyword>
<evidence type="ECO:0000256" key="6">
    <source>
        <dbReference type="ARBA" id="ARBA00023065"/>
    </source>
</evidence>
<dbReference type="PANTHER" id="PTHR12733:SF3">
    <property type="entry name" value="ATP SYNTHASE F(0) COMPLEX SUBUNIT B1, MITOCHONDRIAL"/>
    <property type="match status" value="1"/>
</dbReference>
<feature type="transmembrane region" description="Helical" evidence="11">
    <location>
        <begin position="60"/>
        <end position="81"/>
    </location>
</feature>
<keyword evidence="8 10" id="KW-0472">Membrane</keyword>
<dbReference type="AlphaFoldDB" id="A0A8C4R9I2"/>
<evidence type="ECO:0000256" key="2">
    <source>
        <dbReference type="ARBA" id="ARBA00022448"/>
    </source>
</evidence>
<dbReference type="SUPFAM" id="SSF161060">
    <property type="entry name" value="ATP synthase B chain-like"/>
    <property type="match status" value="1"/>
</dbReference>
<evidence type="ECO:0000256" key="9">
    <source>
        <dbReference type="ARBA" id="ARBA00055529"/>
    </source>
</evidence>
<keyword evidence="13" id="KW-1185">Reference proteome</keyword>
<name>A0A8C4R9I2_EPTBU</name>
<keyword evidence="6 10" id="KW-0406">Ion transport</keyword>
<dbReference type="OMA" id="HMINWVD"/>
<comment type="function">
    <text evidence="9 10">Subunit b, of the mitochondrial membrane ATP synthase complex (F(1)F(0) ATP synthase or Complex V) that produces ATP from ADP in the presence of a proton gradient across the membrane which is generated by electron transport complexes of the respiratory chain. ATP synthase complex consist of a soluble F(1) head domain - the catalytic core - and a membrane F(1) domain - the membrane proton channel. These two domains are linked by a central stalk rotating inside the F(1) region and a stationary peripheral stalk. During catalysis, ATP synthesis in the catalytic domain of F(1) is coupled via a rotary mechanism of the central stalk subunits to proton translocation. In vivo, can only synthesize ATP although its ATP hydrolase activity can be activated artificially in vitro. Part of the complex F(0) domain. Part of the complex F(0) domain and the peripheric stalk, which acts as a stator to hold the catalytic alpha(3)beta(3) subcomplex and subunit a/ATP6 static relative to the rotary elements.</text>
</comment>
<evidence type="ECO:0000313" key="12">
    <source>
        <dbReference type="Ensembl" id="ENSEBUP00000026352.1"/>
    </source>
</evidence>
<dbReference type="Gene3D" id="1.20.5.2210">
    <property type="match status" value="1"/>
</dbReference>
<dbReference type="InterPro" id="IPR008688">
    <property type="entry name" value="ATP_synth_Bsub_B/MI25"/>
</dbReference>
<evidence type="ECO:0000256" key="11">
    <source>
        <dbReference type="SAM" id="Phobius"/>
    </source>
</evidence>
<evidence type="ECO:0000256" key="10">
    <source>
        <dbReference type="RuleBase" id="RU368017"/>
    </source>
</evidence>
<keyword evidence="11" id="KW-0812">Transmembrane</keyword>
<evidence type="ECO:0000256" key="8">
    <source>
        <dbReference type="ARBA" id="ARBA00023136"/>
    </source>
</evidence>